<organism evidence="6 7">
    <name type="scientific">Saccharopolyspora montiporae</name>
    <dbReference type="NCBI Taxonomy" id="2781240"/>
    <lineage>
        <taxon>Bacteria</taxon>
        <taxon>Bacillati</taxon>
        <taxon>Actinomycetota</taxon>
        <taxon>Actinomycetes</taxon>
        <taxon>Pseudonocardiales</taxon>
        <taxon>Pseudonocardiaceae</taxon>
        <taxon>Saccharopolyspora</taxon>
    </lineage>
</organism>
<feature type="binding site" evidence="5">
    <location>
        <position position="73"/>
    </location>
    <ligand>
        <name>Zn(2+)</name>
        <dbReference type="ChEBI" id="CHEBI:29105"/>
    </ligand>
</feature>
<accession>A0A929BBX7</accession>
<dbReference type="Gene3D" id="3.30.2320.80">
    <property type="match status" value="1"/>
</dbReference>
<evidence type="ECO:0000256" key="1">
    <source>
        <dbReference type="ARBA" id="ARBA00010748"/>
    </source>
</evidence>
<feature type="binding site" evidence="5">
    <location>
        <position position="86"/>
    </location>
    <ligand>
        <name>Zn(2+)</name>
        <dbReference type="ChEBI" id="CHEBI:29105"/>
    </ligand>
</feature>
<dbReference type="AlphaFoldDB" id="A0A929BBX7"/>
<dbReference type="PROSITE" id="PS01249">
    <property type="entry name" value="HYPA"/>
    <property type="match status" value="1"/>
</dbReference>
<dbReference type="InterPro" id="IPR020538">
    <property type="entry name" value="Hydgase_Ni_incorp_HypA/HybF_CS"/>
</dbReference>
<protein>
    <recommendedName>
        <fullName evidence="5">Hydrogenase maturation factor HypA</fullName>
    </recommendedName>
</protein>
<keyword evidence="4 5" id="KW-0862">Zinc</keyword>
<feature type="binding site" evidence="5">
    <location>
        <position position="88"/>
    </location>
    <ligand>
        <name>Zn(2+)</name>
        <dbReference type="ChEBI" id="CHEBI:29105"/>
    </ligand>
</feature>
<keyword evidence="3 5" id="KW-0479">Metal-binding</keyword>
<dbReference type="Proteomes" id="UP000598360">
    <property type="component" value="Unassembled WGS sequence"/>
</dbReference>
<dbReference type="Pfam" id="PF01155">
    <property type="entry name" value="HypA"/>
    <property type="match status" value="1"/>
</dbReference>
<evidence type="ECO:0000313" key="7">
    <source>
        <dbReference type="Proteomes" id="UP000598360"/>
    </source>
</evidence>
<dbReference type="PANTHER" id="PTHR34535">
    <property type="entry name" value="HYDROGENASE MATURATION FACTOR HYPA"/>
    <property type="match status" value="1"/>
</dbReference>
<keyword evidence="2 5" id="KW-0533">Nickel</keyword>
<dbReference type="PIRSF" id="PIRSF004761">
    <property type="entry name" value="Hydrgn_mat_HypA"/>
    <property type="match status" value="1"/>
</dbReference>
<comment type="caution">
    <text evidence="6">The sequence shown here is derived from an EMBL/GenBank/DDBJ whole genome shotgun (WGS) entry which is preliminary data.</text>
</comment>
<dbReference type="InterPro" id="IPR000688">
    <property type="entry name" value="HypA/HybF"/>
</dbReference>
<evidence type="ECO:0000256" key="3">
    <source>
        <dbReference type="ARBA" id="ARBA00022723"/>
    </source>
</evidence>
<comment type="function">
    <text evidence="5">Involved in the maturation of [NiFe] hydrogenases. Required for nickel insertion into the metal center of the hydrogenase.</text>
</comment>
<comment type="similarity">
    <text evidence="1 5">Belongs to the HypA/HybF family.</text>
</comment>
<sequence length="109" mass="11693">MHELAITRNIVDGVCERMGETRIASLQLEIGRLSGVLPDAVRFCFDLVAEDTTMHGARLDIEEPEGVARCSSCASRFETAGPVVLCSCGSADVELLGGTQLRIKSVEVI</sequence>
<reference evidence="6" key="1">
    <citation type="submission" date="2020-10" db="EMBL/GenBank/DDBJ databases">
        <title>Diversity and distribution of actinomycetes associated with coral in the coast of Hainan.</title>
        <authorList>
            <person name="Li F."/>
        </authorList>
    </citation>
    <scope>NUCLEOTIDE SEQUENCE</scope>
    <source>
        <strain evidence="6">HNM0983</strain>
    </source>
</reference>
<dbReference type="GO" id="GO:0016151">
    <property type="term" value="F:nickel cation binding"/>
    <property type="evidence" value="ECO:0007669"/>
    <property type="project" value="UniProtKB-UniRule"/>
</dbReference>
<name>A0A929BBX7_9PSEU</name>
<feature type="binding site" evidence="5">
    <location>
        <position position="70"/>
    </location>
    <ligand>
        <name>Zn(2+)</name>
        <dbReference type="ChEBI" id="CHEBI:29105"/>
    </ligand>
</feature>
<keyword evidence="7" id="KW-1185">Reference proteome</keyword>
<evidence type="ECO:0000256" key="4">
    <source>
        <dbReference type="ARBA" id="ARBA00022833"/>
    </source>
</evidence>
<evidence type="ECO:0000256" key="5">
    <source>
        <dbReference type="HAMAP-Rule" id="MF_00213"/>
    </source>
</evidence>
<dbReference type="PANTHER" id="PTHR34535:SF3">
    <property type="entry name" value="HYDROGENASE MATURATION FACTOR HYPA"/>
    <property type="match status" value="1"/>
</dbReference>
<dbReference type="EMBL" id="JADEYC010000030">
    <property type="protein sequence ID" value="MBE9376021.1"/>
    <property type="molecule type" value="Genomic_DNA"/>
</dbReference>
<evidence type="ECO:0000256" key="2">
    <source>
        <dbReference type="ARBA" id="ARBA00022596"/>
    </source>
</evidence>
<dbReference type="GO" id="GO:0008270">
    <property type="term" value="F:zinc ion binding"/>
    <property type="evidence" value="ECO:0007669"/>
    <property type="project" value="UniProtKB-UniRule"/>
</dbReference>
<dbReference type="HAMAP" id="MF_00213">
    <property type="entry name" value="HypA_HybF"/>
    <property type="match status" value="1"/>
</dbReference>
<dbReference type="RefSeq" id="WP_193929461.1">
    <property type="nucleotide sequence ID" value="NZ_JADEYC010000030.1"/>
</dbReference>
<proteinExistence type="inferred from homology"/>
<gene>
    <name evidence="5" type="primary">hypA</name>
    <name evidence="6" type="ORF">IQ251_16340</name>
</gene>
<evidence type="ECO:0000313" key="6">
    <source>
        <dbReference type="EMBL" id="MBE9376021.1"/>
    </source>
</evidence>
<dbReference type="GO" id="GO:0051604">
    <property type="term" value="P:protein maturation"/>
    <property type="evidence" value="ECO:0007669"/>
    <property type="project" value="InterPro"/>
</dbReference>
<feature type="binding site" evidence="5">
    <location>
        <position position="2"/>
    </location>
    <ligand>
        <name>Ni(2+)</name>
        <dbReference type="ChEBI" id="CHEBI:49786"/>
    </ligand>
</feature>